<reference evidence="2 3" key="1">
    <citation type="submission" date="2018-11" db="EMBL/GenBank/DDBJ databases">
        <authorList>
            <consortium name="Pathogen Informatics"/>
        </authorList>
    </citation>
    <scope>NUCLEOTIDE SEQUENCE [LARGE SCALE GENOMIC DNA]</scope>
</reference>
<accession>A0A3P7PAK8</accession>
<dbReference type="OrthoDB" id="6283768at2759"/>
<name>A0A3P7PAK8_DIBLA</name>
<protein>
    <submittedName>
        <fullName evidence="2">Uncharacterized protein</fullName>
    </submittedName>
</protein>
<dbReference type="EMBL" id="UYRU01061030">
    <property type="protein sequence ID" value="VDN14986.1"/>
    <property type="molecule type" value="Genomic_DNA"/>
</dbReference>
<feature type="region of interest" description="Disordered" evidence="1">
    <location>
        <begin position="79"/>
        <end position="115"/>
    </location>
</feature>
<evidence type="ECO:0000313" key="2">
    <source>
        <dbReference type="EMBL" id="VDN14986.1"/>
    </source>
</evidence>
<feature type="region of interest" description="Disordered" evidence="1">
    <location>
        <begin position="155"/>
        <end position="186"/>
    </location>
</feature>
<dbReference type="AlphaFoldDB" id="A0A3P7PAK8"/>
<evidence type="ECO:0000313" key="3">
    <source>
        <dbReference type="Proteomes" id="UP000281553"/>
    </source>
</evidence>
<keyword evidence="3" id="KW-1185">Reference proteome</keyword>
<gene>
    <name evidence="2" type="ORF">DILT_LOCUS10817</name>
</gene>
<dbReference type="Proteomes" id="UP000281553">
    <property type="component" value="Unassembled WGS sequence"/>
</dbReference>
<evidence type="ECO:0000256" key="1">
    <source>
        <dbReference type="SAM" id="MobiDB-lite"/>
    </source>
</evidence>
<organism evidence="2 3">
    <name type="scientific">Dibothriocephalus latus</name>
    <name type="common">Fish tapeworm</name>
    <name type="synonym">Diphyllobothrium latum</name>
    <dbReference type="NCBI Taxonomy" id="60516"/>
    <lineage>
        <taxon>Eukaryota</taxon>
        <taxon>Metazoa</taxon>
        <taxon>Spiralia</taxon>
        <taxon>Lophotrochozoa</taxon>
        <taxon>Platyhelminthes</taxon>
        <taxon>Cestoda</taxon>
        <taxon>Eucestoda</taxon>
        <taxon>Diphyllobothriidea</taxon>
        <taxon>Diphyllobothriidae</taxon>
        <taxon>Dibothriocephalus</taxon>
    </lineage>
</organism>
<feature type="compositionally biased region" description="Polar residues" evidence="1">
    <location>
        <begin position="91"/>
        <end position="110"/>
    </location>
</feature>
<sequence length="353" mass="38969">MAGYSLVAFRDPTREDRKAYDRYEYCTLCIKTRNVCIKQAERPKAFTGLLRKRVLTKSTTVRTAPSKARIIRSPPPRVMKQIEINDPRPSKQPSAIHSTSKSAPTSTRPSDMTVDAIDPSEFTFTDTNDLNSVKENQSSLKAGPAEANYTTDQSNADLTASGSHPLKHPVSDFPYQSHSRAEQESGMSNCYSVKASVLTPAMAKVADSNARKSPYTFALSSPWAPKEMLQTEELKRRLQAEALRSADTEVTISETFLEDAQDESATTLVSDVRGCRTDYYNARAFGDNPFASPLPHSRASSGLTSPLLDNGSVIGGKNLCFKVYRHKGKRQKFKKSEAILRPAQRSLTSCVVS</sequence>
<proteinExistence type="predicted"/>